<evidence type="ECO:0000256" key="8">
    <source>
        <dbReference type="SAM" id="Phobius"/>
    </source>
</evidence>
<organism evidence="9 10">
    <name type="scientific">Dyella psychrodurans</name>
    <dbReference type="NCBI Taxonomy" id="1927960"/>
    <lineage>
        <taxon>Bacteria</taxon>
        <taxon>Pseudomonadati</taxon>
        <taxon>Pseudomonadota</taxon>
        <taxon>Gammaproteobacteria</taxon>
        <taxon>Lysobacterales</taxon>
        <taxon>Rhodanobacteraceae</taxon>
        <taxon>Dyella</taxon>
    </lineage>
</organism>
<gene>
    <name evidence="9" type="ORF">DWU99_04705</name>
</gene>
<protein>
    <submittedName>
        <fullName evidence="9">Biopolymer transporter ExbD</fullName>
    </submittedName>
</protein>
<reference evidence="9 10" key="1">
    <citation type="submission" date="2018-07" db="EMBL/GenBank/DDBJ databases">
        <title>Dyella monticola sp. nov. and Dyella psychrodurans sp. nov. isolated from monsoon evergreen broad-leaved forest soil of Dinghu Mountain, China.</title>
        <authorList>
            <person name="Gao Z."/>
            <person name="Qiu L."/>
        </authorList>
    </citation>
    <scope>NUCLEOTIDE SEQUENCE [LARGE SCALE GENOMIC DNA]</scope>
    <source>
        <strain evidence="9 10">4MSK11</strain>
    </source>
</reference>
<dbReference type="GO" id="GO:0005886">
    <property type="term" value="C:plasma membrane"/>
    <property type="evidence" value="ECO:0007669"/>
    <property type="project" value="UniProtKB-SubCell"/>
</dbReference>
<dbReference type="Pfam" id="PF02472">
    <property type="entry name" value="ExbD"/>
    <property type="match status" value="1"/>
</dbReference>
<evidence type="ECO:0000256" key="1">
    <source>
        <dbReference type="ARBA" id="ARBA00004162"/>
    </source>
</evidence>
<evidence type="ECO:0000256" key="5">
    <source>
        <dbReference type="ARBA" id="ARBA00022989"/>
    </source>
</evidence>
<dbReference type="GO" id="GO:0015031">
    <property type="term" value="P:protein transport"/>
    <property type="evidence" value="ECO:0007669"/>
    <property type="project" value="UniProtKB-KW"/>
</dbReference>
<comment type="subcellular location">
    <subcellularLocation>
        <location evidence="1">Cell membrane</location>
        <topology evidence="1">Single-pass membrane protein</topology>
    </subcellularLocation>
    <subcellularLocation>
        <location evidence="7">Cell membrane</location>
        <topology evidence="7">Single-pass type II membrane protein</topology>
    </subcellularLocation>
</comment>
<dbReference type="PANTHER" id="PTHR30558:SF3">
    <property type="entry name" value="BIOPOLYMER TRANSPORT PROTEIN EXBD-RELATED"/>
    <property type="match status" value="1"/>
</dbReference>
<evidence type="ECO:0000256" key="6">
    <source>
        <dbReference type="ARBA" id="ARBA00023136"/>
    </source>
</evidence>
<evidence type="ECO:0000313" key="9">
    <source>
        <dbReference type="EMBL" id="RDS86540.1"/>
    </source>
</evidence>
<dbReference type="PANTHER" id="PTHR30558">
    <property type="entry name" value="EXBD MEMBRANE COMPONENT OF PMF-DRIVEN MACROMOLECULE IMPORT SYSTEM"/>
    <property type="match status" value="1"/>
</dbReference>
<dbReference type="InterPro" id="IPR003400">
    <property type="entry name" value="ExbD"/>
</dbReference>
<dbReference type="OrthoDB" id="9793581at2"/>
<keyword evidence="6 8" id="KW-0472">Membrane</keyword>
<evidence type="ECO:0000256" key="2">
    <source>
        <dbReference type="ARBA" id="ARBA00005811"/>
    </source>
</evidence>
<accession>A0A370XE55</accession>
<comment type="caution">
    <text evidence="9">The sequence shown here is derived from an EMBL/GenBank/DDBJ whole genome shotgun (WGS) entry which is preliminary data.</text>
</comment>
<dbReference type="GO" id="GO:0022857">
    <property type="term" value="F:transmembrane transporter activity"/>
    <property type="evidence" value="ECO:0007669"/>
    <property type="project" value="InterPro"/>
</dbReference>
<evidence type="ECO:0000313" key="10">
    <source>
        <dbReference type="Proteomes" id="UP000255334"/>
    </source>
</evidence>
<dbReference type="RefSeq" id="WP_115476809.1">
    <property type="nucleotide sequence ID" value="NZ_QRBF01000001.1"/>
</dbReference>
<proteinExistence type="inferred from homology"/>
<sequence length="143" mass="15690">MRIGNERRSDDFEINVVSLIDVLLTLLMFFVLTTTFVEHSRLKVELPQASAEDRDMQPPAITIMVDRDGHFYVGSDEVTGEGVEPLKDTIARVAGDDRTQTVTIRADAMTAHQNVVTAMDALGQLGFTHLSIATTPTQSEAGK</sequence>
<feature type="transmembrane region" description="Helical" evidence="8">
    <location>
        <begin position="12"/>
        <end position="32"/>
    </location>
</feature>
<name>A0A370XE55_9GAMM</name>
<keyword evidence="5 8" id="KW-1133">Transmembrane helix</keyword>
<keyword evidence="4 7" id="KW-0812">Transmembrane</keyword>
<evidence type="ECO:0000256" key="3">
    <source>
        <dbReference type="ARBA" id="ARBA00022475"/>
    </source>
</evidence>
<keyword evidence="7" id="KW-0813">Transport</keyword>
<dbReference type="EMBL" id="QRBF01000001">
    <property type="protein sequence ID" value="RDS86540.1"/>
    <property type="molecule type" value="Genomic_DNA"/>
</dbReference>
<evidence type="ECO:0000256" key="7">
    <source>
        <dbReference type="RuleBase" id="RU003879"/>
    </source>
</evidence>
<dbReference type="AlphaFoldDB" id="A0A370XE55"/>
<comment type="similarity">
    <text evidence="2 7">Belongs to the ExbD/TolR family.</text>
</comment>
<keyword evidence="10" id="KW-1185">Reference proteome</keyword>
<evidence type="ECO:0000256" key="4">
    <source>
        <dbReference type="ARBA" id="ARBA00022692"/>
    </source>
</evidence>
<keyword evidence="7" id="KW-0653">Protein transport</keyword>
<dbReference type="Proteomes" id="UP000255334">
    <property type="component" value="Unassembled WGS sequence"/>
</dbReference>
<dbReference type="Gene3D" id="3.30.420.270">
    <property type="match status" value="1"/>
</dbReference>
<keyword evidence="3" id="KW-1003">Cell membrane</keyword>